<comment type="caution">
    <text evidence="6">The sequence shown here is derived from an EMBL/GenBank/DDBJ whole genome shotgun (WGS) entry which is preliminary data.</text>
</comment>
<comment type="similarity">
    <text evidence="2">Belongs to the HAD-like hydrolase superfamily. CbbY/CbbZ/Gph/YieH family.</text>
</comment>
<dbReference type="Gene3D" id="3.40.50.1000">
    <property type="entry name" value="HAD superfamily/HAD-like"/>
    <property type="match status" value="1"/>
</dbReference>
<evidence type="ECO:0000256" key="3">
    <source>
        <dbReference type="ARBA" id="ARBA00022723"/>
    </source>
</evidence>
<dbReference type="AlphaFoldDB" id="A0A2S8A7W4"/>
<evidence type="ECO:0000256" key="4">
    <source>
        <dbReference type="ARBA" id="ARBA00022842"/>
    </source>
</evidence>
<dbReference type="PANTHER" id="PTHR46193:SF18">
    <property type="entry name" value="HEXITOL PHOSPHATASE B"/>
    <property type="match status" value="1"/>
</dbReference>
<dbReference type="SFLD" id="SFLDG01135">
    <property type="entry name" value="C1.5.6:_HAD__Beta-PGM__Phospha"/>
    <property type="match status" value="1"/>
</dbReference>
<accession>A0A2S8A7W4</accession>
<keyword evidence="6" id="KW-0067">ATP-binding</keyword>
<dbReference type="GO" id="GO:0046872">
    <property type="term" value="F:metal ion binding"/>
    <property type="evidence" value="ECO:0007669"/>
    <property type="project" value="UniProtKB-KW"/>
</dbReference>
<dbReference type="SUPFAM" id="SSF56784">
    <property type="entry name" value="HAD-like"/>
    <property type="match status" value="1"/>
</dbReference>
<keyword evidence="3" id="KW-0479">Metal-binding</keyword>
<dbReference type="Proteomes" id="UP000238042">
    <property type="component" value="Unassembled WGS sequence"/>
</dbReference>
<dbReference type="EMBL" id="PSZM01000046">
    <property type="protein sequence ID" value="PQL90659.1"/>
    <property type="molecule type" value="Genomic_DNA"/>
</dbReference>
<dbReference type="InterPro" id="IPR023198">
    <property type="entry name" value="PGP-like_dom2"/>
</dbReference>
<dbReference type="RefSeq" id="WP_105247797.1">
    <property type="nucleotide sequence ID" value="NZ_PSZM01000046.1"/>
</dbReference>
<name>A0A2S8A7W4_9FLAO</name>
<dbReference type="SFLD" id="SFLDG01129">
    <property type="entry name" value="C1.5:_HAD__Beta-PGM__Phosphata"/>
    <property type="match status" value="1"/>
</dbReference>
<dbReference type="Pfam" id="PF13419">
    <property type="entry name" value="HAD_2"/>
    <property type="match status" value="1"/>
</dbReference>
<keyword evidence="6" id="KW-0547">Nucleotide-binding</keyword>
<dbReference type="InterPro" id="IPR006439">
    <property type="entry name" value="HAD-SF_hydro_IA"/>
</dbReference>
<dbReference type="PANTHER" id="PTHR46193">
    <property type="entry name" value="6-PHOSPHOGLUCONATE PHOSPHATASE"/>
    <property type="match status" value="1"/>
</dbReference>
<dbReference type="InterPro" id="IPR051600">
    <property type="entry name" value="Beta-PGM-like"/>
</dbReference>
<evidence type="ECO:0000313" key="6">
    <source>
        <dbReference type="EMBL" id="PQL90659.1"/>
    </source>
</evidence>
<sequence length="221" mass="25372">MINTVIFDMDGVIVDTEPVHKYAFFKHFKQIGLEISNKEYDTFRGLSTKNLYQKIKDKYNLKQGVEELVQQKRNIFNQAFEEKKDLDLLPGMRNLIENLYKEKFQLILATSSARVTLTKVFNRFKLFPYFSHIVSGEDFPKSKPDPAIFLKAVELSKKTKQNCIIIEDSTNGVLAANAAGVFCIGYSNERSGDQDLKNANMIIHHFNELTPQIIKDLQGIN</sequence>
<gene>
    <name evidence="6" type="ORF">C4S77_12355</name>
</gene>
<dbReference type="InterPro" id="IPR041492">
    <property type="entry name" value="HAD_2"/>
</dbReference>
<keyword evidence="4" id="KW-0460">Magnesium</keyword>
<dbReference type="SFLD" id="SFLDS00003">
    <property type="entry name" value="Haloacid_Dehalogenase"/>
    <property type="match status" value="1"/>
</dbReference>
<dbReference type="GO" id="GO:0005524">
    <property type="term" value="F:ATP binding"/>
    <property type="evidence" value="ECO:0007669"/>
    <property type="project" value="UniProtKB-KW"/>
</dbReference>
<reference evidence="6 7" key="1">
    <citation type="submission" date="2018-02" db="EMBL/GenBank/DDBJ databases">
        <title>Genome sequences of Apibacter spp., gut symbionts of Asian honey bees.</title>
        <authorList>
            <person name="Kwong W.K."/>
            <person name="Steele M.I."/>
            <person name="Moran N.A."/>
        </authorList>
    </citation>
    <scope>NUCLEOTIDE SEQUENCE [LARGE SCALE GENOMIC DNA]</scope>
    <source>
        <strain evidence="7">wkB301</strain>
    </source>
</reference>
<evidence type="ECO:0000256" key="5">
    <source>
        <dbReference type="ARBA" id="ARBA00023277"/>
    </source>
</evidence>
<evidence type="ECO:0000256" key="2">
    <source>
        <dbReference type="ARBA" id="ARBA00006171"/>
    </source>
</evidence>
<dbReference type="NCBIfam" id="TIGR01509">
    <property type="entry name" value="HAD-SF-IA-v3"/>
    <property type="match status" value="1"/>
</dbReference>
<comment type="cofactor">
    <cofactor evidence="1">
        <name>Mg(2+)</name>
        <dbReference type="ChEBI" id="CHEBI:18420"/>
    </cofactor>
</comment>
<keyword evidence="5" id="KW-0119">Carbohydrate metabolism</keyword>
<proteinExistence type="inferred from homology"/>
<dbReference type="InterPro" id="IPR023214">
    <property type="entry name" value="HAD_sf"/>
</dbReference>
<dbReference type="GO" id="GO:0003824">
    <property type="term" value="F:catalytic activity"/>
    <property type="evidence" value="ECO:0007669"/>
    <property type="project" value="UniProtKB-ARBA"/>
</dbReference>
<keyword evidence="7" id="KW-1185">Reference proteome</keyword>
<evidence type="ECO:0000313" key="7">
    <source>
        <dbReference type="Proteomes" id="UP000238042"/>
    </source>
</evidence>
<dbReference type="OrthoDB" id="9797743at2"/>
<dbReference type="CDD" id="cd16423">
    <property type="entry name" value="HAD_BPGM-like"/>
    <property type="match status" value="1"/>
</dbReference>
<dbReference type="Gene3D" id="1.10.150.240">
    <property type="entry name" value="Putative phosphatase, domain 2"/>
    <property type="match status" value="1"/>
</dbReference>
<dbReference type="NCBIfam" id="TIGR01549">
    <property type="entry name" value="HAD-SF-IA-v1"/>
    <property type="match status" value="1"/>
</dbReference>
<dbReference type="InterPro" id="IPR036412">
    <property type="entry name" value="HAD-like_sf"/>
</dbReference>
<evidence type="ECO:0000256" key="1">
    <source>
        <dbReference type="ARBA" id="ARBA00001946"/>
    </source>
</evidence>
<organism evidence="6 7">
    <name type="scientific">Apibacter adventoris</name>
    <dbReference type="NCBI Taxonomy" id="1679466"/>
    <lineage>
        <taxon>Bacteria</taxon>
        <taxon>Pseudomonadati</taxon>
        <taxon>Bacteroidota</taxon>
        <taxon>Flavobacteriia</taxon>
        <taxon>Flavobacteriales</taxon>
        <taxon>Weeksellaceae</taxon>
        <taxon>Apibacter</taxon>
    </lineage>
</organism>
<protein>
    <submittedName>
        <fullName evidence="6">ABC transporter ATP-binding protein</fullName>
    </submittedName>
</protein>